<evidence type="ECO:0000256" key="7">
    <source>
        <dbReference type="SAM" id="SignalP"/>
    </source>
</evidence>
<feature type="binding site" description="covalent" evidence="6">
    <location>
        <position position="36"/>
    </location>
    <ligand>
        <name>heme c</name>
        <dbReference type="ChEBI" id="CHEBI:61717"/>
    </ligand>
</feature>
<feature type="binding site" description="covalent" evidence="6">
    <location>
        <position position="81"/>
    </location>
    <ligand>
        <name>heme c</name>
        <dbReference type="ChEBI" id="CHEBI:61717"/>
    </ligand>
</feature>
<dbReference type="OrthoDB" id="9814063at2"/>
<feature type="chain" id="PRO_5021490086" evidence="7">
    <location>
        <begin position="23"/>
        <end position="103"/>
    </location>
</feature>
<dbReference type="Pfam" id="PF00034">
    <property type="entry name" value="Cytochrom_C"/>
    <property type="match status" value="1"/>
</dbReference>
<dbReference type="PRINTS" id="PR00606">
    <property type="entry name" value="CYTCHROMECID"/>
</dbReference>
<keyword evidence="3 6" id="KW-0479">Metal-binding</keyword>
<dbReference type="GO" id="GO:0005506">
    <property type="term" value="F:iron ion binding"/>
    <property type="evidence" value="ECO:0007669"/>
    <property type="project" value="InterPro"/>
</dbReference>
<name>A0A4Y9SAQ8_9BURK</name>
<evidence type="ECO:0000256" key="3">
    <source>
        <dbReference type="ARBA" id="ARBA00022723"/>
    </source>
</evidence>
<feature type="binding site" description="covalent" evidence="6">
    <location>
        <position position="32"/>
    </location>
    <ligand>
        <name>heme c</name>
        <dbReference type="ChEBI" id="CHEBI:61717"/>
    </ligand>
</feature>
<comment type="PTM">
    <text evidence="6">Binds 1 heme c group covalently per subunit.</text>
</comment>
<keyword evidence="10" id="KW-1185">Reference proteome</keyword>
<accession>A0A4Y9SAQ8</accession>
<dbReference type="SUPFAM" id="SSF46626">
    <property type="entry name" value="Cytochrome c"/>
    <property type="match status" value="1"/>
</dbReference>
<sequence length="103" mass="10637">MKAYIPIAALALMALGAGTAQASPELAKAKNCTACHAVSTKLVGPAFKDIAAKYAGNKEAEAMLAQKIRKGSTGVWGAIPMPANPQVNEAEATTLAQWVLSQK</sequence>
<evidence type="ECO:0000259" key="8">
    <source>
        <dbReference type="PROSITE" id="PS51007"/>
    </source>
</evidence>
<evidence type="ECO:0000313" key="10">
    <source>
        <dbReference type="Proteomes" id="UP000297729"/>
    </source>
</evidence>
<protein>
    <submittedName>
        <fullName evidence="9">C-type cytochrome</fullName>
    </submittedName>
</protein>
<comment type="caution">
    <text evidence="9">The sequence shown here is derived from an EMBL/GenBank/DDBJ whole genome shotgun (WGS) entry which is preliminary data.</text>
</comment>
<feature type="signal peptide" evidence="7">
    <location>
        <begin position="1"/>
        <end position="22"/>
    </location>
</feature>
<reference evidence="9 10" key="1">
    <citation type="submission" date="2019-03" db="EMBL/GenBank/DDBJ databases">
        <title>Draft Genome Sequence of Duganella callidus sp. nov., a Novel Duganella Species Isolated from Cultivated Soil.</title>
        <authorList>
            <person name="Raths R."/>
            <person name="Peta V."/>
            <person name="Bucking H."/>
        </authorList>
    </citation>
    <scope>NUCLEOTIDE SEQUENCE [LARGE SCALE GENOMIC DNA]</scope>
    <source>
        <strain evidence="9 10">DN04</strain>
    </source>
</reference>
<evidence type="ECO:0000256" key="2">
    <source>
        <dbReference type="ARBA" id="ARBA00022617"/>
    </source>
</evidence>
<evidence type="ECO:0000256" key="4">
    <source>
        <dbReference type="ARBA" id="ARBA00022982"/>
    </source>
</evidence>
<keyword evidence="1" id="KW-0813">Transport</keyword>
<dbReference type="InterPro" id="IPR002324">
    <property type="entry name" value="Cyt_c_ID"/>
</dbReference>
<proteinExistence type="predicted"/>
<keyword evidence="4" id="KW-0249">Electron transport</keyword>
<dbReference type="RefSeq" id="WP_135203493.1">
    <property type="nucleotide sequence ID" value="NZ_SPVG01000210.1"/>
</dbReference>
<keyword evidence="5 6" id="KW-0408">Iron</keyword>
<dbReference type="GO" id="GO:0020037">
    <property type="term" value="F:heme binding"/>
    <property type="evidence" value="ECO:0007669"/>
    <property type="project" value="InterPro"/>
</dbReference>
<dbReference type="EMBL" id="SPVG01000210">
    <property type="protein sequence ID" value="TFW17249.1"/>
    <property type="molecule type" value="Genomic_DNA"/>
</dbReference>
<dbReference type="InterPro" id="IPR036909">
    <property type="entry name" value="Cyt_c-like_dom_sf"/>
</dbReference>
<dbReference type="Gene3D" id="1.10.760.10">
    <property type="entry name" value="Cytochrome c-like domain"/>
    <property type="match status" value="1"/>
</dbReference>
<dbReference type="AlphaFoldDB" id="A0A4Y9SAQ8"/>
<dbReference type="PROSITE" id="PS51007">
    <property type="entry name" value="CYTC"/>
    <property type="match status" value="1"/>
</dbReference>
<organism evidence="9 10">
    <name type="scientific">Duganella callida</name>
    <dbReference type="NCBI Taxonomy" id="2561932"/>
    <lineage>
        <taxon>Bacteria</taxon>
        <taxon>Pseudomonadati</taxon>
        <taxon>Pseudomonadota</taxon>
        <taxon>Betaproteobacteria</taxon>
        <taxon>Burkholderiales</taxon>
        <taxon>Oxalobacteraceae</taxon>
        <taxon>Telluria group</taxon>
        <taxon>Duganella</taxon>
    </lineage>
</organism>
<feature type="domain" description="Cytochrome c" evidence="8">
    <location>
        <begin position="18"/>
        <end position="103"/>
    </location>
</feature>
<gene>
    <name evidence="9" type="ORF">E4L98_20990</name>
</gene>
<evidence type="ECO:0000256" key="6">
    <source>
        <dbReference type="PIRSR" id="PIRSR602324-1"/>
    </source>
</evidence>
<evidence type="ECO:0000313" key="9">
    <source>
        <dbReference type="EMBL" id="TFW17249.1"/>
    </source>
</evidence>
<evidence type="ECO:0000256" key="5">
    <source>
        <dbReference type="ARBA" id="ARBA00023004"/>
    </source>
</evidence>
<dbReference type="Proteomes" id="UP000297729">
    <property type="component" value="Unassembled WGS sequence"/>
</dbReference>
<evidence type="ECO:0000256" key="1">
    <source>
        <dbReference type="ARBA" id="ARBA00022448"/>
    </source>
</evidence>
<dbReference type="GO" id="GO:0009055">
    <property type="term" value="F:electron transfer activity"/>
    <property type="evidence" value="ECO:0007669"/>
    <property type="project" value="InterPro"/>
</dbReference>
<dbReference type="InterPro" id="IPR009056">
    <property type="entry name" value="Cyt_c-like_dom"/>
</dbReference>
<keyword evidence="7" id="KW-0732">Signal</keyword>
<keyword evidence="2 6" id="KW-0349">Heme</keyword>